<keyword evidence="15" id="KW-1185">Reference proteome</keyword>
<dbReference type="PRINTS" id="PR00398">
    <property type="entry name" value="STRDHORMONER"/>
</dbReference>
<dbReference type="PRINTS" id="PR00546">
    <property type="entry name" value="THYROIDHORMR"/>
</dbReference>
<dbReference type="InterPro" id="IPR001723">
    <property type="entry name" value="Nuclear_hrmn_rcpt"/>
</dbReference>
<dbReference type="PRINTS" id="PR00047">
    <property type="entry name" value="STROIDFINGER"/>
</dbReference>
<dbReference type="RefSeq" id="XP_002739270.2">
    <property type="nucleotide sequence ID" value="XM_002739224.2"/>
</dbReference>
<evidence type="ECO:0000259" key="14">
    <source>
        <dbReference type="PROSITE" id="PS51843"/>
    </source>
</evidence>
<evidence type="ECO:0000259" key="13">
    <source>
        <dbReference type="PROSITE" id="PS51030"/>
    </source>
</evidence>
<dbReference type="Gene3D" id="3.30.50.10">
    <property type="entry name" value="Erythroid Transcription Factor GATA-1, subunit A"/>
    <property type="match status" value="1"/>
</dbReference>
<keyword evidence="10 11" id="KW-0539">Nucleus</keyword>
<keyword evidence="6 11" id="KW-0805">Transcription regulation</keyword>
<keyword evidence="8 11" id="KW-0804">Transcription</keyword>
<dbReference type="SUPFAM" id="SSF48508">
    <property type="entry name" value="Nuclear receptor ligand-binding domain"/>
    <property type="match status" value="1"/>
</dbReference>
<evidence type="ECO:0000256" key="6">
    <source>
        <dbReference type="ARBA" id="ARBA00023015"/>
    </source>
</evidence>
<evidence type="ECO:0000256" key="9">
    <source>
        <dbReference type="ARBA" id="ARBA00023170"/>
    </source>
</evidence>
<dbReference type="SMART" id="SM00399">
    <property type="entry name" value="ZnF_C4"/>
    <property type="match status" value="1"/>
</dbReference>
<evidence type="ECO:0000256" key="7">
    <source>
        <dbReference type="ARBA" id="ARBA00023125"/>
    </source>
</evidence>
<dbReference type="InterPro" id="IPR000536">
    <property type="entry name" value="Nucl_hrmn_rcpt_lig-bd"/>
</dbReference>
<evidence type="ECO:0000256" key="12">
    <source>
        <dbReference type="SAM" id="MobiDB-lite"/>
    </source>
</evidence>
<evidence type="ECO:0000256" key="8">
    <source>
        <dbReference type="ARBA" id="ARBA00023163"/>
    </source>
</evidence>
<dbReference type="GeneID" id="100370127"/>
<feature type="domain" description="NR LBD" evidence="14">
    <location>
        <begin position="164"/>
        <end position="431"/>
    </location>
</feature>
<name>A0ABM0GX41_SACKO</name>
<dbReference type="Proteomes" id="UP000694865">
    <property type="component" value="Unplaced"/>
</dbReference>
<dbReference type="PANTHER" id="PTHR45805">
    <property type="entry name" value="NUCLEAR HORMONE RECEPTOR HR3-RELATED"/>
    <property type="match status" value="1"/>
</dbReference>
<dbReference type="InterPro" id="IPR001628">
    <property type="entry name" value="Znf_hrmn_rcpt"/>
</dbReference>
<proteinExistence type="inferred from homology"/>
<dbReference type="PROSITE" id="PS51843">
    <property type="entry name" value="NR_LBD"/>
    <property type="match status" value="1"/>
</dbReference>
<gene>
    <name evidence="16" type="primary">LOC100370127</name>
</gene>
<evidence type="ECO:0000313" key="15">
    <source>
        <dbReference type="Proteomes" id="UP000694865"/>
    </source>
</evidence>
<keyword evidence="7 11" id="KW-0238">DNA-binding</keyword>
<dbReference type="Pfam" id="PF00104">
    <property type="entry name" value="Hormone_recep"/>
    <property type="match status" value="1"/>
</dbReference>
<dbReference type="SUPFAM" id="SSF57716">
    <property type="entry name" value="Glucocorticoid receptor-like (DNA-binding domain)"/>
    <property type="match status" value="1"/>
</dbReference>
<evidence type="ECO:0000256" key="5">
    <source>
        <dbReference type="ARBA" id="ARBA00022833"/>
    </source>
</evidence>
<keyword evidence="3 11" id="KW-0479">Metal-binding</keyword>
<keyword evidence="4 11" id="KW-0863">Zinc-finger</keyword>
<evidence type="ECO:0000256" key="10">
    <source>
        <dbReference type="ARBA" id="ARBA00023242"/>
    </source>
</evidence>
<feature type="region of interest" description="Disordered" evidence="12">
    <location>
        <begin position="432"/>
        <end position="451"/>
    </location>
</feature>
<dbReference type="InterPro" id="IPR035500">
    <property type="entry name" value="NHR-like_dom_sf"/>
</dbReference>
<evidence type="ECO:0000256" key="11">
    <source>
        <dbReference type="RuleBase" id="RU004334"/>
    </source>
</evidence>
<accession>A0ABM0GX41</accession>
<dbReference type="Pfam" id="PF00105">
    <property type="entry name" value="zf-C4"/>
    <property type="match status" value="1"/>
</dbReference>
<comment type="similarity">
    <text evidence="2">Belongs to the nuclear hormone receptor family. NR1 subfamily.</text>
</comment>
<comment type="subcellular location">
    <subcellularLocation>
        <location evidence="1 11">Nucleus</location>
    </subcellularLocation>
</comment>
<keyword evidence="5 11" id="KW-0862">Zinc</keyword>
<evidence type="ECO:0000256" key="4">
    <source>
        <dbReference type="ARBA" id="ARBA00022771"/>
    </source>
</evidence>
<protein>
    <submittedName>
        <fullName evidence="16">Nuclear receptor subfamily 1 group D member 1-like</fullName>
    </submittedName>
</protein>
<dbReference type="CDD" id="cd06929">
    <property type="entry name" value="NR_LBD_F1"/>
    <property type="match status" value="1"/>
</dbReference>
<dbReference type="InterPro" id="IPR013088">
    <property type="entry name" value="Znf_NHR/GATA"/>
</dbReference>
<dbReference type="PANTHER" id="PTHR45805:SF2">
    <property type="entry name" value="NUCLEAR HORMONE RECEPTOR HR3-RELATED"/>
    <property type="match status" value="1"/>
</dbReference>
<feature type="domain" description="Nuclear receptor" evidence="13">
    <location>
        <begin position="41"/>
        <end position="116"/>
    </location>
</feature>
<evidence type="ECO:0000256" key="1">
    <source>
        <dbReference type="ARBA" id="ARBA00004123"/>
    </source>
</evidence>
<sequence length="451" mass="50800">MDHCEMESSTMDHVQLPVSNPNGKAALSCKAQPSNRIDFPSVQCRICGDKSSGVHYGIISCEGCKGFFRRCLRRQKEYVCIRGGKCEVDRTKRNRCPSCRYKKCIELGMSKEAVRIGRIPNKQKETDYADFPLVSISEASIKESAADSSEHPIDSPPSPVVDPEIEVIIADVAKAHRDTAKAYCRNGEWESLKYKKHYLTDSIPDTTVQSPRVGKFEKPEMFASPHQPPSMNEEDKVKLWSLVGDNLSQYIKRLITFCKKVPGFIHLDHQDQLVLVKAGLFEILTIQDCVELVLYNAFTLNTGHKIPRNMMLSIMPEELVEGLFKFARELHSFDLTTSEAALLSAIVLCSDDRPGLEDPRSVSMIQSKLLTALKVETLRNHSSSSHTFAKLLLRLPELRSLNELHNQHVVKMKIGSPDLPMPPLYVEVYDLPTEEPTGSPTDLRIKKEYPS</sequence>
<keyword evidence="9 11" id="KW-0675">Receptor</keyword>
<evidence type="ECO:0000256" key="3">
    <source>
        <dbReference type="ARBA" id="ARBA00022723"/>
    </source>
</evidence>
<dbReference type="PROSITE" id="PS51030">
    <property type="entry name" value="NUCLEAR_REC_DBD_2"/>
    <property type="match status" value="1"/>
</dbReference>
<dbReference type="PROSITE" id="PS00031">
    <property type="entry name" value="NUCLEAR_REC_DBD_1"/>
    <property type="match status" value="1"/>
</dbReference>
<dbReference type="SMART" id="SM00430">
    <property type="entry name" value="HOLI"/>
    <property type="match status" value="1"/>
</dbReference>
<dbReference type="InterPro" id="IPR001728">
    <property type="entry name" value="ThyrH_rcpt"/>
</dbReference>
<evidence type="ECO:0000313" key="16">
    <source>
        <dbReference type="RefSeq" id="XP_002739270.2"/>
    </source>
</evidence>
<evidence type="ECO:0000256" key="2">
    <source>
        <dbReference type="ARBA" id="ARBA00008092"/>
    </source>
</evidence>
<reference evidence="16" key="1">
    <citation type="submission" date="2025-08" db="UniProtKB">
        <authorList>
            <consortium name="RefSeq"/>
        </authorList>
    </citation>
    <scope>IDENTIFICATION</scope>
    <source>
        <tissue evidence="16">Testes</tissue>
    </source>
</reference>
<dbReference type="Gene3D" id="1.10.565.10">
    <property type="entry name" value="Retinoid X Receptor"/>
    <property type="match status" value="1"/>
</dbReference>
<organism evidence="15 16">
    <name type="scientific">Saccoglossus kowalevskii</name>
    <name type="common">Acorn worm</name>
    <dbReference type="NCBI Taxonomy" id="10224"/>
    <lineage>
        <taxon>Eukaryota</taxon>
        <taxon>Metazoa</taxon>
        <taxon>Hemichordata</taxon>
        <taxon>Enteropneusta</taxon>
        <taxon>Harrimaniidae</taxon>
        <taxon>Saccoglossus</taxon>
    </lineage>
</organism>